<reference evidence="6 7" key="1">
    <citation type="journal article" date="2019" name="ACS Chem. Biol.">
        <title>Identification and Mobilization of a Cryptic Antibiotic Biosynthesis Gene Locus from a Human-Pathogenic Nocardia Isolate.</title>
        <authorList>
            <person name="Herisse M."/>
            <person name="Ishida K."/>
            <person name="Porter J.L."/>
            <person name="Howden B."/>
            <person name="Hertweck C."/>
            <person name="Stinear T.P."/>
            <person name="Pidot S.J."/>
        </authorList>
    </citation>
    <scope>NUCLEOTIDE SEQUENCE [LARGE SCALE GENOMIC DNA]</scope>
    <source>
        <strain evidence="6 7">AUSMDU00012717</strain>
    </source>
</reference>
<evidence type="ECO:0000256" key="1">
    <source>
        <dbReference type="ARBA" id="ARBA00008857"/>
    </source>
</evidence>
<keyword evidence="3" id="KW-0233">DNA recombination</keyword>
<sequence length="428" mass="47552">MPQIRMEPGARPSKDKLSPTKGSDGIWRLDRVRHRAFSGRYVRSSGSGATRKECLEDWEANFEANRRKGSVRTKPRRRQFELTDKMSVVFAYYAEHERRRVVAGKITQQTCDSYLRAIFKADGPRADPNAIKLDEELGDLTIGEVGKPAFLADYLDDVAECYPGVAVTHYVILRGVFQILTLAGLFDYSPMTPVPKPPAGKGNQRALTANERAEFFDLIPKRLKRAKYFRPLCLTLLGTGIRPGEGFGLIWRDIEGLDDETVENAVIHVYATVIKPKGRGKAFRQLRRKRGPGYYVTAPKWLTDELRAWKRVTEPKSDDLPVFLSSNGNMVAPGTAESALSAVRADTSLEWVTLGNFRDTVATHITGKTADPARASAQLGHSEGSSVAKRHYIDPDGYIRQAVDNADVLEDLAPAKVGTKLEFSLVSA</sequence>
<feature type="region of interest" description="Disordered" evidence="4">
    <location>
        <begin position="1"/>
        <end position="25"/>
    </location>
</feature>
<comment type="similarity">
    <text evidence="1">Belongs to the 'phage' integrase family.</text>
</comment>
<dbReference type="GO" id="GO:0003677">
    <property type="term" value="F:DNA binding"/>
    <property type="evidence" value="ECO:0007669"/>
    <property type="project" value="UniProtKB-KW"/>
</dbReference>
<evidence type="ECO:0000313" key="6">
    <source>
        <dbReference type="EMBL" id="QIS13905.1"/>
    </source>
</evidence>
<keyword evidence="2" id="KW-0238">DNA-binding</keyword>
<evidence type="ECO:0000313" key="7">
    <source>
        <dbReference type="Proteomes" id="UP000503540"/>
    </source>
</evidence>
<dbReference type="AlphaFoldDB" id="A0A6G9YKS4"/>
<dbReference type="Gene3D" id="1.10.443.10">
    <property type="entry name" value="Intergrase catalytic core"/>
    <property type="match status" value="1"/>
</dbReference>
<dbReference type="InterPro" id="IPR002104">
    <property type="entry name" value="Integrase_catalytic"/>
</dbReference>
<evidence type="ECO:0000259" key="5">
    <source>
        <dbReference type="PROSITE" id="PS51898"/>
    </source>
</evidence>
<keyword evidence="7" id="KW-1185">Reference proteome</keyword>
<gene>
    <name evidence="6" type="ORF">F5544_30305</name>
</gene>
<evidence type="ECO:0000256" key="2">
    <source>
        <dbReference type="ARBA" id="ARBA00023125"/>
    </source>
</evidence>
<dbReference type="PROSITE" id="PS51898">
    <property type="entry name" value="TYR_RECOMBINASE"/>
    <property type="match status" value="1"/>
</dbReference>
<dbReference type="GO" id="GO:0015074">
    <property type="term" value="P:DNA integration"/>
    <property type="evidence" value="ECO:0007669"/>
    <property type="project" value="InterPro"/>
</dbReference>
<dbReference type="PANTHER" id="PTHR30349:SF41">
    <property type="entry name" value="INTEGRASE_RECOMBINASE PROTEIN MJ0367-RELATED"/>
    <property type="match status" value="1"/>
</dbReference>
<dbReference type="KEGG" id="nah:F5544_30305"/>
<evidence type="ECO:0000256" key="3">
    <source>
        <dbReference type="ARBA" id="ARBA00023172"/>
    </source>
</evidence>
<dbReference type="SUPFAM" id="SSF56349">
    <property type="entry name" value="DNA breaking-rejoining enzymes"/>
    <property type="match status" value="1"/>
</dbReference>
<dbReference type="InterPro" id="IPR013762">
    <property type="entry name" value="Integrase-like_cat_sf"/>
</dbReference>
<dbReference type="CDD" id="cd00397">
    <property type="entry name" value="DNA_BRE_C"/>
    <property type="match status" value="1"/>
</dbReference>
<dbReference type="EMBL" id="CP046172">
    <property type="protein sequence ID" value="QIS13905.1"/>
    <property type="molecule type" value="Genomic_DNA"/>
</dbReference>
<accession>A0A6G9YKS4</accession>
<evidence type="ECO:0000256" key="4">
    <source>
        <dbReference type="SAM" id="MobiDB-lite"/>
    </source>
</evidence>
<name>A0A6G9YKS4_9NOCA</name>
<proteinExistence type="inferred from homology"/>
<dbReference type="GO" id="GO:0006310">
    <property type="term" value="P:DNA recombination"/>
    <property type="evidence" value="ECO:0007669"/>
    <property type="project" value="UniProtKB-KW"/>
</dbReference>
<dbReference type="Proteomes" id="UP000503540">
    <property type="component" value="Chromosome"/>
</dbReference>
<feature type="domain" description="Tyr recombinase" evidence="5">
    <location>
        <begin position="202"/>
        <end position="405"/>
    </location>
</feature>
<organism evidence="6 7">
    <name type="scientific">Nocardia arthritidis</name>
    <dbReference type="NCBI Taxonomy" id="228602"/>
    <lineage>
        <taxon>Bacteria</taxon>
        <taxon>Bacillati</taxon>
        <taxon>Actinomycetota</taxon>
        <taxon>Actinomycetes</taxon>
        <taxon>Mycobacteriales</taxon>
        <taxon>Nocardiaceae</taxon>
        <taxon>Nocardia</taxon>
    </lineage>
</organism>
<dbReference type="InterPro" id="IPR050090">
    <property type="entry name" value="Tyrosine_recombinase_XerCD"/>
</dbReference>
<dbReference type="PANTHER" id="PTHR30349">
    <property type="entry name" value="PHAGE INTEGRASE-RELATED"/>
    <property type="match status" value="1"/>
</dbReference>
<dbReference type="RefSeq" id="WP_167476381.1">
    <property type="nucleotide sequence ID" value="NZ_CP046172.1"/>
</dbReference>
<protein>
    <submittedName>
        <fullName evidence="6">Tyrosine-type recombinase/integrase</fullName>
    </submittedName>
</protein>
<dbReference type="InterPro" id="IPR011010">
    <property type="entry name" value="DNA_brk_join_enz"/>
</dbReference>